<dbReference type="GO" id="GO:0032447">
    <property type="term" value="P:protein urmylation"/>
    <property type="evidence" value="ECO:0007669"/>
    <property type="project" value="UniProtKB-UniRule"/>
</dbReference>
<evidence type="ECO:0000256" key="1">
    <source>
        <dbReference type="ARBA" id="ARBA00022490"/>
    </source>
</evidence>
<dbReference type="Gene3D" id="3.40.50.620">
    <property type="entry name" value="HUPs"/>
    <property type="match status" value="1"/>
</dbReference>
<keyword evidence="5" id="KW-1185">Reference proteome</keyword>
<evidence type="ECO:0000313" key="5">
    <source>
        <dbReference type="Proteomes" id="UP001314205"/>
    </source>
</evidence>
<dbReference type="AlphaFoldDB" id="A0AAV1M6K5"/>
<dbReference type="GO" id="GO:0000049">
    <property type="term" value="F:tRNA binding"/>
    <property type="evidence" value="ECO:0007669"/>
    <property type="project" value="InterPro"/>
</dbReference>
<dbReference type="SUPFAM" id="SSF52402">
    <property type="entry name" value="Adenine nucleotide alpha hydrolases-like"/>
    <property type="match status" value="1"/>
</dbReference>
<proteinExistence type="inferred from homology"/>
<dbReference type="EMBL" id="CAVLGL010000137">
    <property type="protein sequence ID" value="CAK1602012.1"/>
    <property type="molecule type" value="Genomic_DNA"/>
</dbReference>
<keyword evidence="1 3" id="KW-0963">Cytoplasm</keyword>
<dbReference type="InterPro" id="IPR019407">
    <property type="entry name" value="CTU2"/>
</dbReference>
<protein>
    <recommendedName>
        <fullName evidence="3">Cytoplasmic tRNA 2-thiolation protein 2</fullName>
    </recommendedName>
</protein>
<dbReference type="GO" id="GO:0005829">
    <property type="term" value="C:cytosol"/>
    <property type="evidence" value="ECO:0007669"/>
    <property type="project" value="TreeGrafter"/>
</dbReference>
<keyword evidence="2 3" id="KW-0819">tRNA processing</keyword>
<dbReference type="PANTHER" id="PTHR20882:SF14">
    <property type="entry name" value="CYTOPLASMIC TRNA 2-THIOLATION PROTEIN 2"/>
    <property type="match status" value="1"/>
</dbReference>
<accession>A0AAV1M6K5</accession>
<comment type="similarity">
    <text evidence="3">Belongs to the CTU2/NCS2 family.</text>
</comment>
<dbReference type="Proteomes" id="UP001314205">
    <property type="component" value="Unassembled WGS sequence"/>
</dbReference>
<dbReference type="InterPro" id="IPR014729">
    <property type="entry name" value="Rossmann-like_a/b/a_fold"/>
</dbReference>
<organism evidence="4 5">
    <name type="scientific">Parnassius mnemosyne</name>
    <name type="common">clouded apollo</name>
    <dbReference type="NCBI Taxonomy" id="213953"/>
    <lineage>
        <taxon>Eukaryota</taxon>
        <taxon>Metazoa</taxon>
        <taxon>Ecdysozoa</taxon>
        <taxon>Arthropoda</taxon>
        <taxon>Hexapoda</taxon>
        <taxon>Insecta</taxon>
        <taxon>Pterygota</taxon>
        <taxon>Neoptera</taxon>
        <taxon>Endopterygota</taxon>
        <taxon>Lepidoptera</taxon>
        <taxon>Glossata</taxon>
        <taxon>Ditrysia</taxon>
        <taxon>Papilionoidea</taxon>
        <taxon>Papilionidae</taxon>
        <taxon>Parnassiinae</taxon>
        <taxon>Parnassini</taxon>
        <taxon>Parnassius</taxon>
        <taxon>Driopa</taxon>
    </lineage>
</organism>
<dbReference type="GO" id="GO:0002143">
    <property type="term" value="P:tRNA wobble position uridine thiolation"/>
    <property type="evidence" value="ECO:0007669"/>
    <property type="project" value="TreeGrafter"/>
</dbReference>
<comment type="function">
    <text evidence="3">Plays a central role in 2-thiolation of mcm(5)S(2)U at tRNA wobble positions of tRNA(Lys), tRNA(Glu) and tRNA(Gln). May act by forming a heterodimer with NCS6/CTU1 that ligates sulfur from thiocarboxylated URM1 onto the uridine of tRNAs at wobble position.</text>
</comment>
<dbReference type="PANTHER" id="PTHR20882">
    <property type="entry name" value="CYTOPLASMIC TRNA 2-THIOLATION PROTEIN 2"/>
    <property type="match status" value="1"/>
</dbReference>
<comment type="pathway">
    <text evidence="3">tRNA modification; 5-methoxycarbonylmethyl-2-thiouridine-tRNA biosynthesis.</text>
</comment>
<gene>
    <name evidence="4" type="ORF">PARMNEM_LOCUS20566</name>
</gene>
<comment type="caution">
    <text evidence="4">The sequence shown here is derived from an EMBL/GenBank/DDBJ whole genome shotgun (WGS) entry which is preliminary data.</text>
</comment>
<dbReference type="GO" id="GO:0016783">
    <property type="term" value="F:sulfurtransferase activity"/>
    <property type="evidence" value="ECO:0007669"/>
    <property type="project" value="TreeGrafter"/>
</dbReference>
<dbReference type="HAMAP" id="MF_03054">
    <property type="entry name" value="CTU2"/>
    <property type="match status" value="1"/>
</dbReference>
<evidence type="ECO:0000256" key="3">
    <source>
        <dbReference type="HAMAP-Rule" id="MF_03054"/>
    </source>
</evidence>
<comment type="subcellular location">
    <subcellularLocation>
        <location evidence="3">Cytoplasm</location>
    </subcellularLocation>
</comment>
<evidence type="ECO:0000313" key="4">
    <source>
        <dbReference type="EMBL" id="CAK1602012.1"/>
    </source>
</evidence>
<dbReference type="GO" id="GO:0016779">
    <property type="term" value="F:nucleotidyltransferase activity"/>
    <property type="evidence" value="ECO:0007669"/>
    <property type="project" value="UniProtKB-UniRule"/>
</dbReference>
<dbReference type="Pfam" id="PF10288">
    <property type="entry name" value="CTU2"/>
    <property type="match status" value="1"/>
</dbReference>
<evidence type="ECO:0000256" key="2">
    <source>
        <dbReference type="ARBA" id="ARBA00022694"/>
    </source>
</evidence>
<sequence>MICKKCKNSGSVTVRKEHMYCDNCFMLNINHKFRSCIGKNKILSSNDNVLVCLTGGKSSTVLLDLIFNGLSQDSHKKLRMVPFFLHITGLGEKENDITVAELIIKQCQSYNFNVYIVNICEYYFQRNNTLPSVNSVTDVHNWTELNSNTNLKSILGKMTSTSSNDIEMKIKHDIFIRAAKQLKCDFIFTAETTTTLAVNLLSNLAIGRGSQVQDDIGFFDNRDENIKILRPMKDITEEELHHYIRIKNLIEISVDTIRGNSLQSVIKTFVTDLQENFPATVSTVCKTADKIGSVDKNTNRCKFCKSNLPEKSDKITAIDATIFSRTVSNGQPPIANRNTGAEEQEDIKMSLFPFIDNYFCYCCSKNYLEAGLHDSNFFEISGSKNL</sequence>
<reference evidence="4 5" key="1">
    <citation type="submission" date="2023-11" db="EMBL/GenBank/DDBJ databases">
        <authorList>
            <person name="Hedman E."/>
            <person name="Englund M."/>
            <person name="Stromberg M."/>
            <person name="Nyberg Akerstrom W."/>
            <person name="Nylinder S."/>
            <person name="Jareborg N."/>
            <person name="Kallberg Y."/>
            <person name="Kronander E."/>
        </authorList>
    </citation>
    <scope>NUCLEOTIDE SEQUENCE [LARGE SCALE GENOMIC DNA]</scope>
</reference>
<name>A0AAV1M6K5_9NEOP</name>